<dbReference type="CDD" id="cd00093">
    <property type="entry name" value="HTH_XRE"/>
    <property type="match status" value="1"/>
</dbReference>
<dbReference type="EMBL" id="CP022601">
    <property type="protein sequence ID" value="AXJ12056.1"/>
    <property type="molecule type" value="Genomic_DNA"/>
</dbReference>
<evidence type="ECO:0000259" key="1">
    <source>
        <dbReference type="PROSITE" id="PS50943"/>
    </source>
</evidence>
<feature type="domain" description="HTH cro/C1-type" evidence="1">
    <location>
        <begin position="9"/>
        <end position="64"/>
    </location>
</feature>
<dbReference type="Gene3D" id="1.10.260.40">
    <property type="entry name" value="lambda repressor-like DNA-binding domains"/>
    <property type="match status" value="1"/>
</dbReference>
<dbReference type="GO" id="GO:0003677">
    <property type="term" value="F:DNA binding"/>
    <property type="evidence" value="ECO:0007669"/>
    <property type="project" value="InterPro"/>
</dbReference>
<dbReference type="PROSITE" id="PS50943">
    <property type="entry name" value="HTH_CROC1"/>
    <property type="match status" value="1"/>
</dbReference>
<proteinExistence type="predicted"/>
<accession>A0A345VH54</accession>
<dbReference type="InterPro" id="IPR010982">
    <property type="entry name" value="Lambda_DNA-bd_dom_sf"/>
</dbReference>
<dbReference type="InterPro" id="IPR001387">
    <property type="entry name" value="Cro/C1-type_HTH"/>
</dbReference>
<evidence type="ECO:0000313" key="2">
    <source>
        <dbReference type="EMBL" id="AXJ12056.1"/>
    </source>
</evidence>
<dbReference type="Pfam" id="PF18710">
    <property type="entry name" value="ComR_TPR"/>
    <property type="match status" value="1"/>
</dbReference>
<dbReference type="Pfam" id="PF12844">
    <property type="entry name" value="HTH_19"/>
    <property type="match status" value="1"/>
</dbReference>
<organism evidence="2 3">
    <name type="scientific">Streptococcus pluranimalium</name>
    <dbReference type="NCBI Taxonomy" id="82348"/>
    <lineage>
        <taxon>Bacteria</taxon>
        <taxon>Bacillati</taxon>
        <taxon>Bacillota</taxon>
        <taxon>Bacilli</taxon>
        <taxon>Lactobacillales</taxon>
        <taxon>Streptococcaceae</taxon>
        <taxon>Streptococcus</taxon>
    </lineage>
</organism>
<dbReference type="SUPFAM" id="SSF47413">
    <property type="entry name" value="lambda repressor-like DNA-binding domains"/>
    <property type="match status" value="1"/>
</dbReference>
<evidence type="ECO:0000313" key="3">
    <source>
        <dbReference type="Proteomes" id="UP000255411"/>
    </source>
</evidence>
<dbReference type="SMART" id="SM00530">
    <property type="entry name" value="HTH_XRE"/>
    <property type="match status" value="1"/>
</dbReference>
<dbReference type="Proteomes" id="UP000255411">
    <property type="component" value="Chromosome"/>
</dbReference>
<dbReference type="RefSeq" id="WP_115129515.1">
    <property type="nucleotide sequence ID" value="NZ_CP022601.1"/>
</dbReference>
<protein>
    <recommendedName>
        <fullName evidence="1">HTH cro/C1-type domain-containing protein</fullName>
    </recommendedName>
</protein>
<dbReference type="InterPro" id="IPR040799">
    <property type="entry name" value="ComR_TPR"/>
</dbReference>
<sequence>MFADFGSRLKELRNERNLTREAFCMDEAELSVRQLARIELGESLPNIKTAMFIAQRLGVSLQFLTNGENLALPKEYLDLKHHILRVPTYSDIKRITIKENYFDEIYEKYYDSLPEVEKLVIDTLQATQDSLITENINFGLSILGDYFEQTKLKAAYDENDLILINLYLTYLDLVGLEGEYSDPVFNSRLFDHLVRQSVHYTTDELIVLTQVLISLYAITLKDNRLVKLEMVLQMIDYTMQKTQDFSRLPIQKILEWKYRLYIEQDQDSAKHSYDKAMLFAQMTDDSYLEEKLRVEWNKDMKK</sequence>
<name>A0A345VH54_9STRE</name>
<dbReference type="AlphaFoldDB" id="A0A345VH54"/>
<gene>
    <name evidence="2" type="ORF">Sp14A_00830</name>
</gene>
<reference evidence="2 3" key="1">
    <citation type="submission" date="2017-07" db="EMBL/GenBank/DDBJ databases">
        <title>Streptococcus pluranimalium as cause of bovine abortion.</title>
        <authorList>
            <person name="Rodriguez Campos S."/>
            <person name="Gobeli Brawand S."/>
            <person name="Brodard I."/>
            <person name="Rychener L."/>
            <person name="Perreten V."/>
        </authorList>
    </citation>
    <scope>NUCLEOTIDE SEQUENCE [LARGE SCALE GENOMIC DNA]</scope>
    <source>
        <strain evidence="2 3">14A0014</strain>
    </source>
</reference>